<dbReference type="Gene3D" id="3.30.930.10">
    <property type="entry name" value="Bira Bifunctional Protein, Domain 2"/>
    <property type="match status" value="1"/>
</dbReference>
<dbReference type="RefSeq" id="WP_130038530.1">
    <property type="nucleotide sequence ID" value="NZ_JACCEV010000001.1"/>
</dbReference>
<dbReference type="InterPro" id="IPR003142">
    <property type="entry name" value="BPL_C"/>
</dbReference>
<gene>
    <name evidence="8" type="ORF">H0A62_01640</name>
</gene>
<protein>
    <recommendedName>
        <fullName evidence="5">biotin--[biotin carboxyl-carrier protein] ligase</fullName>
        <ecNumber evidence="5">6.3.4.15</ecNumber>
    </recommendedName>
</protein>
<dbReference type="GO" id="GO:0005737">
    <property type="term" value="C:cytoplasm"/>
    <property type="evidence" value="ECO:0007669"/>
    <property type="project" value="TreeGrafter"/>
</dbReference>
<dbReference type="InterPro" id="IPR004408">
    <property type="entry name" value="Biotin_CoA_COase_ligase"/>
</dbReference>
<dbReference type="Proteomes" id="UP000554144">
    <property type="component" value="Unassembled WGS sequence"/>
</dbReference>
<dbReference type="SUPFAM" id="SSF55681">
    <property type="entry name" value="Class II aaRS and biotin synthetases"/>
    <property type="match status" value="1"/>
</dbReference>
<dbReference type="InterPro" id="IPR045864">
    <property type="entry name" value="aa-tRNA-synth_II/BPL/LPL"/>
</dbReference>
<comment type="catalytic activity">
    <reaction evidence="6">
        <text>biotin + L-lysyl-[protein] + ATP = N(6)-biotinyl-L-lysyl-[protein] + AMP + diphosphate + H(+)</text>
        <dbReference type="Rhea" id="RHEA:11756"/>
        <dbReference type="Rhea" id="RHEA-COMP:9752"/>
        <dbReference type="Rhea" id="RHEA-COMP:10505"/>
        <dbReference type="ChEBI" id="CHEBI:15378"/>
        <dbReference type="ChEBI" id="CHEBI:29969"/>
        <dbReference type="ChEBI" id="CHEBI:30616"/>
        <dbReference type="ChEBI" id="CHEBI:33019"/>
        <dbReference type="ChEBI" id="CHEBI:57586"/>
        <dbReference type="ChEBI" id="CHEBI:83144"/>
        <dbReference type="ChEBI" id="CHEBI:456215"/>
        <dbReference type="EC" id="6.3.4.15"/>
    </reaction>
</comment>
<dbReference type="PANTHER" id="PTHR12835:SF5">
    <property type="entry name" value="BIOTIN--PROTEIN LIGASE"/>
    <property type="match status" value="1"/>
</dbReference>
<evidence type="ECO:0000313" key="9">
    <source>
        <dbReference type="Proteomes" id="UP000554144"/>
    </source>
</evidence>
<keyword evidence="3" id="KW-0067">ATP-binding</keyword>
<evidence type="ECO:0000256" key="3">
    <source>
        <dbReference type="ARBA" id="ARBA00022840"/>
    </source>
</evidence>
<evidence type="ECO:0000256" key="1">
    <source>
        <dbReference type="ARBA" id="ARBA00022598"/>
    </source>
</evidence>
<dbReference type="PROSITE" id="PS51733">
    <property type="entry name" value="BPL_LPL_CATALYTIC"/>
    <property type="match status" value="1"/>
</dbReference>
<accession>A0A853H2B1</accession>
<dbReference type="PANTHER" id="PTHR12835">
    <property type="entry name" value="BIOTIN PROTEIN LIGASE"/>
    <property type="match status" value="1"/>
</dbReference>
<dbReference type="GO" id="GO:0005524">
    <property type="term" value="F:ATP binding"/>
    <property type="evidence" value="ECO:0007669"/>
    <property type="project" value="UniProtKB-KW"/>
</dbReference>
<reference evidence="8 9" key="1">
    <citation type="submission" date="2020-07" db="EMBL/GenBank/DDBJ databases">
        <title>Taxonomic revisions and descriptions of new bacterial species based on genomic comparisons in the high-G+C-content subgroup of the family Alcaligenaceae.</title>
        <authorList>
            <person name="Szabo A."/>
            <person name="Felfoldi T."/>
        </authorList>
    </citation>
    <scope>NUCLEOTIDE SEQUENCE [LARGE SCALE GENOMIC DNA]</scope>
    <source>
        <strain evidence="8 9">DSM 25667</strain>
    </source>
</reference>
<keyword evidence="2" id="KW-0547">Nucleotide-binding</keyword>
<dbReference type="GO" id="GO:0004077">
    <property type="term" value="F:biotin--[biotin carboxyl-carrier protein] ligase activity"/>
    <property type="evidence" value="ECO:0007669"/>
    <property type="project" value="UniProtKB-EC"/>
</dbReference>
<organism evidence="8 9">
    <name type="scientific">Pollutimonas harenae</name>
    <dbReference type="NCBI Taxonomy" id="657015"/>
    <lineage>
        <taxon>Bacteria</taxon>
        <taxon>Pseudomonadati</taxon>
        <taxon>Pseudomonadota</taxon>
        <taxon>Betaproteobacteria</taxon>
        <taxon>Burkholderiales</taxon>
        <taxon>Alcaligenaceae</taxon>
        <taxon>Pollutimonas</taxon>
    </lineage>
</organism>
<evidence type="ECO:0000256" key="4">
    <source>
        <dbReference type="ARBA" id="ARBA00023267"/>
    </source>
</evidence>
<evidence type="ECO:0000313" key="8">
    <source>
        <dbReference type="EMBL" id="NYT84294.1"/>
    </source>
</evidence>
<dbReference type="CDD" id="cd16442">
    <property type="entry name" value="BPL"/>
    <property type="match status" value="1"/>
</dbReference>
<keyword evidence="4" id="KW-0092">Biotin</keyword>
<dbReference type="SUPFAM" id="SSF50037">
    <property type="entry name" value="C-terminal domain of transcriptional repressors"/>
    <property type="match status" value="1"/>
</dbReference>
<dbReference type="Gene3D" id="2.30.30.100">
    <property type="match status" value="1"/>
</dbReference>
<dbReference type="OrthoDB" id="9807064at2"/>
<name>A0A853H2B1_9BURK</name>
<dbReference type="Pfam" id="PF03099">
    <property type="entry name" value="BPL_LplA_LipB"/>
    <property type="match status" value="1"/>
</dbReference>
<proteinExistence type="predicted"/>
<dbReference type="AlphaFoldDB" id="A0A853H2B1"/>
<dbReference type="InterPro" id="IPR004143">
    <property type="entry name" value="BPL_LPL_catalytic"/>
</dbReference>
<evidence type="ECO:0000259" key="7">
    <source>
        <dbReference type="PROSITE" id="PS51733"/>
    </source>
</evidence>
<evidence type="ECO:0000256" key="6">
    <source>
        <dbReference type="ARBA" id="ARBA00047846"/>
    </source>
</evidence>
<dbReference type="Pfam" id="PF02237">
    <property type="entry name" value="BPL_C"/>
    <property type="match status" value="1"/>
</dbReference>
<dbReference type="InterPro" id="IPR008988">
    <property type="entry name" value="Transcriptional_repressor_C"/>
</dbReference>
<sequence>MTISTPLHLPDPEQMLNQVSAALPHFRQVRWVQTTHSTNADLLAMARSTSGPLARPWLLGAHLQERGRGRAGRNWQNRPGANLMFSCAFDVFLPPKELPTLSPLAGLAACEALRELISPEQRGHLTMKWPNDLQWQSAKLAGILVEVSRAGTARLSPDHHVAIIGMGLNLDDARALSTSLNRKVADWSEITAKDSSVATVPAAGLVARIAQSWYDCLNQVTAHGLDFLPERYAQVDALLGQHVNILDDGRLLQAGIACGVNRLGQLLLRSPQGEQAVTVGEVSVRPQSEVTQP</sequence>
<keyword evidence="1 8" id="KW-0436">Ligase</keyword>
<keyword evidence="9" id="KW-1185">Reference proteome</keyword>
<evidence type="ECO:0000256" key="5">
    <source>
        <dbReference type="ARBA" id="ARBA00024227"/>
    </source>
</evidence>
<dbReference type="EC" id="6.3.4.15" evidence="5"/>
<comment type="caution">
    <text evidence="8">The sequence shown here is derived from an EMBL/GenBank/DDBJ whole genome shotgun (WGS) entry which is preliminary data.</text>
</comment>
<dbReference type="NCBIfam" id="TIGR00121">
    <property type="entry name" value="birA_ligase"/>
    <property type="match status" value="1"/>
</dbReference>
<dbReference type="EMBL" id="JACCEV010000001">
    <property type="protein sequence ID" value="NYT84294.1"/>
    <property type="molecule type" value="Genomic_DNA"/>
</dbReference>
<feature type="domain" description="BPL/LPL catalytic" evidence="7">
    <location>
        <begin position="24"/>
        <end position="221"/>
    </location>
</feature>
<evidence type="ECO:0000256" key="2">
    <source>
        <dbReference type="ARBA" id="ARBA00022741"/>
    </source>
</evidence>